<dbReference type="Gene3D" id="3.30.70.100">
    <property type="match status" value="1"/>
</dbReference>
<dbReference type="AlphaFoldDB" id="A0A239ESS5"/>
<dbReference type="InterPro" id="IPR011008">
    <property type="entry name" value="Dimeric_a/b-barrel"/>
</dbReference>
<dbReference type="Pfam" id="PF07237">
    <property type="entry name" value="DUF1428"/>
    <property type="match status" value="1"/>
</dbReference>
<reference evidence="1 2" key="1">
    <citation type="submission" date="2017-06" db="EMBL/GenBank/DDBJ databases">
        <authorList>
            <person name="Kim H.J."/>
            <person name="Triplett B.A."/>
        </authorList>
    </citation>
    <scope>NUCLEOTIDE SEQUENCE [LARGE SCALE GENOMIC DNA]</scope>
    <source>
        <strain evidence="1 2">DSM 29339</strain>
    </source>
</reference>
<dbReference type="SUPFAM" id="SSF54909">
    <property type="entry name" value="Dimeric alpha+beta barrel"/>
    <property type="match status" value="1"/>
</dbReference>
<dbReference type="OrthoDB" id="9792392at2"/>
<evidence type="ECO:0000313" key="1">
    <source>
        <dbReference type="EMBL" id="SNS46914.1"/>
    </source>
</evidence>
<dbReference type="EMBL" id="FZOY01000002">
    <property type="protein sequence ID" value="SNS46914.1"/>
    <property type="molecule type" value="Genomic_DNA"/>
</dbReference>
<dbReference type="Proteomes" id="UP000198426">
    <property type="component" value="Unassembled WGS sequence"/>
</dbReference>
<gene>
    <name evidence="1" type="ORF">SAMN05421757_102279</name>
</gene>
<accession>A0A239ESS5</accession>
<evidence type="ECO:0000313" key="2">
    <source>
        <dbReference type="Proteomes" id="UP000198426"/>
    </source>
</evidence>
<organism evidence="1 2">
    <name type="scientific">Tropicimonas sediminicola</name>
    <dbReference type="NCBI Taxonomy" id="1031541"/>
    <lineage>
        <taxon>Bacteria</taxon>
        <taxon>Pseudomonadati</taxon>
        <taxon>Pseudomonadota</taxon>
        <taxon>Alphaproteobacteria</taxon>
        <taxon>Rhodobacterales</taxon>
        <taxon>Roseobacteraceae</taxon>
        <taxon>Tropicimonas</taxon>
    </lineage>
</organism>
<dbReference type="RefSeq" id="WP_089232035.1">
    <property type="nucleotide sequence ID" value="NZ_FZOY01000002.1"/>
</dbReference>
<name>A0A239ESS5_9RHOB</name>
<dbReference type="InterPro" id="IPR009874">
    <property type="entry name" value="DUF1428"/>
</dbReference>
<proteinExistence type="predicted"/>
<protein>
    <submittedName>
        <fullName evidence="1">Uncharacterized conserved protein YbaA, DUF1428 family</fullName>
    </submittedName>
</protein>
<dbReference type="PIRSF" id="PIRSF007028">
    <property type="entry name" value="UCP007028"/>
    <property type="match status" value="1"/>
</dbReference>
<keyword evidence="2" id="KW-1185">Reference proteome</keyword>
<sequence>MTYVAGFVQAVPEANKAAYLESARRAWPLFKDHGAVEMRECWGDAVPDGELTSFPMAVKAEPGETVVFSWVSFPDKATHDACMASMESDARWQEMFDPQAMPFDMKRMIFGGFEVAFEGR</sequence>